<dbReference type="AlphaFoldDB" id="A0A973ZZX3"/>
<gene>
    <name evidence="2" type="ORF">HAP48_007470</name>
</gene>
<protein>
    <submittedName>
        <fullName evidence="2">Glycosyltransferase</fullName>
    </submittedName>
</protein>
<dbReference type="EMBL" id="JAAOLE020000001">
    <property type="protein sequence ID" value="NVI42912.1"/>
    <property type="molecule type" value="Genomic_DNA"/>
</dbReference>
<feature type="domain" description="Ig-like" evidence="1">
    <location>
        <begin position="26"/>
        <end position="83"/>
    </location>
</feature>
<dbReference type="SUPFAM" id="SSF53756">
    <property type="entry name" value="UDP-Glycosyltransferase/glycogen phosphorylase"/>
    <property type="match status" value="1"/>
</dbReference>
<evidence type="ECO:0000259" key="1">
    <source>
        <dbReference type="PROSITE" id="PS50835"/>
    </source>
</evidence>
<sequence length="83" mass="8982">MANDLPFLRDVAEEHGFGVVTNLDKPEAVAAAITTALADSGHYAELKCAAVEAGLRINWELEGKKLLDIYARLMKPAKQRCAA</sequence>
<dbReference type="RefSeq" id="WP_166209501.1">
    <property type="nucleotide sequence ID" value="NZ_CP088285.1"/>
</dbReference>
<dbReference type="InterPro" id="IPR007110">
    <property type="entry name" value="Ig-like_dom"/>
</dbReference>
<organism evidence="2">
    <name type="scientific">Bradyrhizobium septentrionale</name>
    <dbReference type="NCBI Taxonomy" id="1404411"/>
    <lineage>
        <taxon>Bacteria</taxon>
        <taxon>Pseudomonadati</taxon>
        <taxon>Pseudomonadota</taxon>
        <taxon>Alphaproteobacteria</taxon>
        <taxon>Hyphomicrobiales</taxon>
        <taxon>Nitrobacteraceae</taxon>
        <taxon>Bradyrhizobium</taxon>
    </lineage>
</organism>
<name>A0A973ZZX3_9BRAD</name>
<dbReference type="PROSITE" id="PS50835">
    <property type="entry name" value="IG_LIKE"/>
    <property type="match status" value="1"/>
</dbReference>
<comment type="caution">
    <text evidence="2">The sequence shown here is derived from an EMBL/GenBank/DDBJ whole genome shotgun (WGS) entry which is preliminary data.</text>
</comment>
<reference evidence="2" key="1">
    <citation type="submission" date="2020-06" db="EMBL/GenBank/DDBJ databases">
        <title>Whole Genome Sequence of Bradyrhizobium sp. Strain 1S1.</title>
        <authorList>
            <person name="Bromfield E.S.P."/>
            <person name="Cloutier S."/>
        </authorList>
    </citation>
    <scope>NUCLEOTIDE SEQUENCE [LARGE SCALE GENOMIC DNA]</scope>
    <source>
        <strain evidence="2">1S1</strain>
    </source>
</reference>
<proteinExistence type="predicted"/>
<accession>A0A973ZZX3</accession>
<evidence type="ECO:0000313" key="2">
    <source>
        <dbReference type="EMBL" id="NVI42912.1"/>
    </source>
</evidence>